<accession>A0ABX7NIQ2</accession>
<proteinExistence type="predicted"/>
<dbReference type="Proteomes" id="UP000663090">
    <property type="component" value="Chromosome"/>
</dbReference>
<name>A0ABX7NIQ2_9BACT</name>
<organism evidence="1 2">
    <name type="scientific">Myxococcus landrumensis</name>
    <dbReference type="NCBI Taxonomy" id="2813577"/>
    <lineage>
        <taxon>Bacteria</taxon>
        <taxon>Pseudomonadati</taxon>
        <taxon>Myxococcota</taxon>
        <taxon>Myxococcia</taxon>
        <taxon>Myxococcales</taxon>
        <taxon>Cystobacterineae</taxon>
        <taxon>Myxococcaceae</taxon>
        <taxon>Myxococcus</taxon>
    </lineage>
</organism>
<reference evidence="1 2" key="1">
    <citation type="submission" date="2021-02" db="EMBL/GenBank/DDBJ databases">
        <title>De Novo genome assembly of isolated myxobacteria.</title>
        <authorList>
            <person name="Stevens D.C."/>
        </authorList>
    </citation>
    <scope>NUCLEOTIDE SEQUENCE [LARGE SCALE GENOMIC DNA]</scope>
    <source>
        <strain evidence="1 2">SCHIC003</strain>
    </source>
</reference>
<gene>
    <name evidence="1" type="ORF">JY572_18740</name>
</gene>
<dbReference type="EMBL" id="CP071091">
    <property type="protein sequence ID" value="QSQ18306.1"/>
    <property type="molecule type" value="Genomic_DNA"/>
</dbReference>
<evidence type="ECO:0000313" key="2">
    <source>
        <dbReference type="Proteomes" id="UP000663090"/>
    </source>
</evidence>
<sequence>MSGIADAEFLQGAFIQEGVSPTPGVLIAACTIGDDYDDPKNRVGVRRQDSWLEFDLSGEAVLSVDATDDGWAYVLGENGTVVRFNWKAPKTKDKLKASRTLFPNEPVYDIGPLRRLRVLGTDILCAGSVGQVYCLQNKGFEALPRLVIGGEDVTIEDIAGKSRNDFIAVTSDGYAAHFNGTVWKKLKLPIQESLSSICTLEQGYGMCGNNGTIIIGSGTRWHALPPLDTERSYWGIATHQGRIYAAHLAGIDKVSGQEVIPLEIKKSKNLQFTVLRSARDGVWSFADHTIGWIHDDRWHTVCNGPPTSEP</sequence>
<evidence type="ECO:0000313" key="1">
    <source>
        <dbReference type="EMBL" id="QSQ18306.1"/>
    </source>
</evidence>
<protein>
    <submittedName>
        <fullName evidence="1">Uncharacterized protein</fullName>
    </submittedName>
</protein>
<keyword evidence="2" id="KW-1185">Reference proteome</keyword>